<dbReference type="PANTHER" id="PTHR42784:SF1">
    <property type="entry name" value="PYRANOSE 2-OXIDASE"/>
    <property type="match status" value="1"/>
</dbReference>
<evidence type="ECO:0000313" key="8">
    <source>
        <dbReference type="EMBL" id="SDE37492.1"/>
    </source>
</evidence>
<dbReference type="AlphaFoldDB" id="A0A1G7CDP3"/>
<feature type="domain" description="Glucose-methanol-choline oxidoreductase C-terminal" evidence="7">
    <location>
        <begin position="454"/>
        <end position="509"/>
    </location>
</feature>
<dbReference type="SUPFAM" id="SSF51905">
    <property type="entry name" value="FAD/NAD(P)-binding domain"/>
    <property type="match status" value="1"/>
</dbReference>
<sequence length="521" mass="55773">MSHAASGTHWDTIVIGTGIGGGTAGRALAEAGMRVLFLEMGGAGRRAERSGLSDTPLPEARLVRGLWPEPLEVTLDGQQSRFHAPLGAGVGGSSVFYAATLERPSRHDLDALPDQPHPTGGWPVGYDAMRDWFDRAAGLYRLRGSPDPLSPEPAGPLLPPPPPSAVDTALMAAFRTNGLHPYLAHTAIERIGGCLNCLGTKCPNRCKMDGRSAGVEPALATGNATLVTRARVTRLLGNADRVTGVEARIGDETHRFTARHVVLAGGALGSPNLLLASASEHWPEGAANGSGLVGRNLMFHLNEMFALWPHRGTPDSGPSKAIALRDLCLRDGNRFGMVQAMGIRASYGEIVHYLGLMLARSRYAGVPGLRPLTRIPAAVAARLFGHAQIFVGLMEDLPYPGNRVLHDPARPERLAVSYDIHPELQARRRAFRRAIAHAFRGQRRMFLGLGPELNFGHPSGTLRFGHDPAQSVLDPDCRSHQLRNLWVADASFMPSSMGVNPSLTIAANALRVADAITRDPA</sequence>
<keyword evidence="3" id="KW-0285">Flavoprotein</keyword>
<evidence type="ECO:0000256" key="3">
    <source>
        <dbReference type="ARBA" id="ARBA00022630"/>
    </source>
</evidence>
<dbReference type="GO" id="GO:0050660">
    <property type="term" value="F:flavin adenine dinucleotide binding"/>
    <property type="evidence" value="ECO:0007669"/>
    <property type="project" value="InterPro"/>
</dbReference>
<comment type="cofactor">
    <cofactor evidence="1">
        <name>FAD</name>
        <dbReference type="ChEBI" id="CHEBI:57692"/>
    </cofactor>
</comment>
<evidence type="ECO:0000259" key="6">
    <source>
        <dbReference type="Pfam" id="PF00732"/>
    </source>
</evidence>
<evidence type="ECO:0000256" key="1">
    <source>
        <dbReference type="ARBA" id="ARBA00001974"/>
    </source>
</evidence>
<proteinExistence type="inferred from homology"/>
<dbReference type="InterPro" id="IPR051473">
    <property type="entry name" value="P2Ox-like"/>
</dbReference>
<feature type="domain" description="Glucose-methanol-choline oxidoreductase N-terminal" evidence="6">
    <location>
        <begin position="27"/>
        <end position="301"/>
    </location>
</feature>
<dbReference type="Gene3D" id="3.50.50.60">
    <property type="entry name" value="FAD/NAD(P)-binding domain"/>
    <property type="match status" value="2"/>
</dbReference>
<keyword evidence="9" id="KW-1185">Reference proteome</keyword>
<comment type="similarity">
    <text evidence="2">Belongs to the GMC oxidoreductase family.</text>
</comment>
<reference evidence="9" key="1">
    <citation type="submission" date="2016-10" db="EMBL/GenBank/DDBJ databases">
        <authorList>
            <person name="Varghese N."/>
            <person name="Submissions S."/>
        </authorList>
    </citation>
    <scope>NUCLEOTIDE SEQUENCE [LARGE SCALE GENOMIC DNA]</scope>
    <source>
        <strain evidence="9">DSM 10146</strain>
    </source>
</reference>
<dbReference type="InterPro" id="IPR007867">
    <property type="entry name" value="GMC_OxRtase_C"/>
</dbReference>
<keyword evidence="4" id="KW-0274">FAD</keyword>
<dbReference type="OrthoDB" id="9798604at2"/>
<evidence type="ECO:0000313" key="9">
    <source>
        <dbReference type="Proteomes" id="UP000198994"/>
    </source>
</evidence>
<dbReference type="InterPro" id="IPR036188">
    <property type="entry name" value="FAD/NAD-bd_sf"/>
</dbReference>
<dbReference type="Proteomes" id="UP000198994">
    <property type="component" value="Unassembled WGS sequence"/>
</dbReference>
<dbReference type="RefSeq" id="WP_089956108.1">
    <property type="nucleotide sequence ID" value="NZ_FNAV01000003.1"/>
</dbReference>
<organism evidence="8 9">
    <name type="scientific">Salipiger thiooxidans</name>
    <dbReference type="NCBI Taxonomy" id="282683"/>
    <lineage>
        <taxon>Bacteria</taxon>
        <taxon>Pseudomonadati</taxon>
        <taxon>Pseudomonadota</taxon>
        <taxon>Alphaproteobacteria</taxon>
        <taxon>Rhodobacterales</taxon>
        <taxon>Roseobacteraceae</taxon>
        <taxon>Salipiger</taxon>
    </lineage>
</organism>
<dbReference type="PANTHER" id="PTHR42784">
    <property type="entry name" value="PYRANOSE 2-OXIDASE"/>
    <property type="match status" value="1"/>
</dbReference>
<gene>
    <name evidence="8" type="ORF">SAMN04488105_10387</name>
</gene>
<evidence type="ECO:0000256" key="2">
    <source>
        <dbReference type="ARBA" id="ARBA00010790"/>
    </source>
</evidence>
<name>A0A1G7CDP3_9RHOB</name>
<keyword evidence="5" id="KW-0560">Oxidoreductase</keyword>
<dbReference type="EMBL" id="FNAV01000003">
    <property type="protein sequence ID" value="SDE37492.1"/>
    <property type="molecule type" value="Genomic_DNA"/>
</dbReference>
<dbReference type="Pfam" id="PF00732">
    <property type="entry name" value="GMC_oxred_N"/>
    <property type="match status" value="1"/>
</dbReference>
<dbReference type="GO" id="GO:0016614">
    <property type="term" value="F:oxidoreductase activity, acting on CH-OH group of donors"/>
    <property type="evidence" value="ECO:0007669"/>
    <property type="project" value="InterPro"/>
</dbReference>
<protein>
    <submittedName>
        <fullName evidence="8">Choline dehydrogenase</fullName>
    </submittedName>
</protein>
<accession>A0A1G7CDP3</accession>
<evidence type="ECO:0000256" key="5">
    <source>
        <dbReference type="ARBA" id="ARBA00023002"/>
    </source>
</evidence>
<dbReference type="Pfam" id="PF05199">
    <property type="entry name" value="GMC_oxred_C"/>
    <property type="match status" value="1"/>
</dbReference>
<evidence type="ECO:0000256" key="4">
    <source>
        <dbReference type="ARBA" id="ARBA00022827"/>
    </source>
</evidence>
<dbReference type="InterPro" id="IPR000172">
    <property type="entry name" value="GMC_OxRdtase_N"/>
</dbReference>
<evidence type="ECO:0000259" key="7">
    <source>
        <dbReference type="Pfam" id="PF05199"/>
    </source>
</evidence>
<dbReference type="STRING" id="282683.SAMN04488105_10387"/>